<keyword evidence="2" id="KW-1185">Reference proteome</keyword>
<reference evidence="1" key="1">
    <citation type="submission" date="2020-05" db="EMBL/GenBank/DDBJ databases">
        <title>Phylogenomic resolution of chytrid fungi.</title>
        <authorList>
            <person name="Stajich J.E."/>
            <person name="Amses K."/>
            <person name="Simmons R."/>
            <person name="Seto K."/>
            <person name="Myers J."/>
            <person name="Bonds A."/>
            <person name="Quandt C.A."/>
            <person name="Barry K."/>
            <person name="Liu P."/>
            <person name="Grigoriev I."/>
            <person name="Longcore J.E."/>
            <person name="James T.Y."/>
        </authorList>
    </citation>
    <scope>NUCLEOTIDE SEQUENCE</scope>
    <source>
        <strain evidence="1">PLAUS21</strain>
    </source>
</reference>
<accession>A0AAD5UHK9</accession>
<proteinExistence type="predicted"/>
<name>A0AAD5UHK9_9FUNG</name>
<organism evidence="1 2">
    <name type="scientific">Boothiomyces macroporosus</name>
    <dbReference type="NCBI Taxonomy" id="261099"/>
    <lineage>
        <taxon>Eukaryota</taxon>
        <taxon>Fungi</taxon>
        <taxon>Fungi incertae sedis</taxon>
        <taxon>Chytridiomycota</taxon>
        <taxon>Chytridiomycota incertae sedis</taxon>
        <taxon>Chytridiomycetes</taxon>
        <taxon>Rhizophydiales</taxon>
        <taxon>Terramycetaceae</taxon>
        <taxon>Boothiomyces</taxon>
    </lineage>
</organism>
<dbReference type="AlphaFoldDB" id="A0AAD5UHK9"/>
<evidence type="ECO:0000313" key="1">
    <source>
        <dbReference type="EMBL" id="KAJ3258376.1"/>
    </source>
</evidence>
<protein>
    <submittedName>
        <fullName evidence="1">Uncharacterized protein</fullName>
    </submittedName>
</protein>
<evidence type="ECO:0000313" key="2">
    <source>
        <dbReference type="Proteomes" id="UP001210925"/>
    </source>
</evidence>
<sequence>MHQEFLKKILAVNSKWIQHALKPMKSRNSNIYIYGTSKLLLPIKSQIPFSNKFEYQYPATLMFNQLWNVIEEGELKVLLDFEKNEKDWLQEYYQEYNSCLKITKEKISKKNEHVDLTLGLPDDWVDLMTFNLPFWDIVELTRLMEIYKEPVDSLVLESIDYVGMDPTLIDSLVQKRELKDIASKLQDFYLNLCNTTLQEIKNENTPNIQLNSLIQKQLISPEHYKTFLDITGSDRQQVIANHLVKQIKGGDYLIVTDRSVVPMLEELLWDLGYEK</sequence>
<gene>
    <name evidence="1" type="ORF">HK103_003664</name>
</gene>
<dbReference type="Proteomes" id="UP001210925">
    <property type="component" value="Unassembled WGS sequence"/>
</dbReference>
<dbReference type="EMBL" id="JADGKB010000028">
    <property type="protein sequence ID" value="KAJ3258376.1"/>
    <property type="molecule type" value="Genomic_DNA"/>
</dbReference>
<comment type="caution">
    <text evidence="1">The sequence shown here is derived from an EMBL/GenBank/DDBJ whole genome shotgun (WGS) entry which is preliminary data.</text>
</comment>